<organism evidence="1 2">
    <name type="scientific">Chloroflexus aggregans (strain MD-66 / DSM 9485)</name>
    <dbReference type="NCBI Taxonomy" id="326427"/>
    <lineage>
        <taxon>Bacteria</taxon>
        <taxon>Bacillati</taxon>
        <taxon>Chloroflexota</taxon>
        <taxon>Chloroflexia</taxon>
        <taxon>Chloroflexales</taxon>
        <taxon>Chloroflexineae</taxon>
        <taxon>Chloroflexaceae</taxon>
        <taxon>Chloroflexus</taxon>
    </lineage>
</organism>
<reference evidence="1" key="1">
    <citation type="submission" date="2008-12" db="EMBL/GenBank/DDBJ databases">
        <title>Complete sequence of Chloroflexus aggregans DSM 9485.</title>
        <authorList>
            <consortium name="US DOE Joint Genome Institute"/>
            <person name="Lucas S."/>
            <person name="Copeland A."/>
            <person name="Lapidus A."/>
            <person name="Glavina del Rio T."/>
            <person name="Dalin E."/>
            <person name="Tice H."/>
            <person name="Pitluck S."/>
            <person name="Foster B."/>
            <person name="Larimer F."/>
            <person name="Land M."/>
            <person name="Hauser L."/>
            <person name="Kyrpides N."/>
            <person name="Mikhailova N."/>
            <person name="Bryant D."/>
            <person name="Richardson P."/>
        </authorList>
    </citation>
    <scope>NUCLEOTIDE SEQUENCE</scope>
    <source>
        <strain evidence="1">DSM 9485</strain>
    </source>
</reference>
<dbReference type="Proteomes" id="UP000002508">
    <property type="component" value="Chromosome"/>
</dbReference>
<sequence length="46" mass="5222">MPISAMRWRDKFPLAHVGQGGGKHAPKFVPQTRRLYSHLINPPAWA</sequence>
<name>B8G8G4_CHLAD</name>
<proteinExistence type="predicted"/>
<protein>
    <submittedName>
        <fullName evidence="1">Uncharacterized protein</fullName>
    </submittedName>
</protein>
<evidence type="ECO:0000313" key="1">
    <source>
        <dbReference type="EMBL" id="ACL24226.1"/>
    </source>
</evidence>
<keyword evidence="2" id="KW-1185">Reference proteome</keyword>
<dbReference type="KEGG" id="cag:Cagg_1319"/>
<dbReference type="AlphaFoldDB" id="B8G8G4"/>
<dbReference type="HOGENOM" id="CLU_3181699_0_0_0"/>
<accession>B8G8G4</accession>
<dbReference type="EMBL" id="CP001337">
    <property type="protein sequence ID" value="ACL24226.1"/>
    <property type="molecule type" value="Genomic_DNA"/>
</dbReference>
<gene>
    <name evidence="1" type="ordered locus">Cagg_1319</name>
</gene>
<evidence type="ECO:0000313" key="2">
    <source>
        <dbReference type="Proteomes" id="UP000002508"/>
    </source>
</evidence>